<gene>
    <name evidence="1" type="ORF">CEUSTIGMA_g729.t1</name>
</gene>
<comment type="caution">
    <text evidence="1">The sequence shown here is derived from an EMBL/GenBank/DDBJ whole genome shotgun (WGS) entry which is preliminary data.</text>
</comment>
<name>A0A250WR06_9CHLO</name>
<organism evidence="1 2">
    <name type="scientific">Chlamydomonas eustigma</name>
    <dbReference type="NCBI Taxonomy" id="1157962"/>
    <lineage>
        <taxon>Eukaryota</taxon>
        <taxon>Viridiplantae</taxon>
        <taxon>Chlorophyta</taxon>
        <taxon>core chlorophytes</taxon>
        <taxon>Chlorophyceae</taxon>
        <taxon>CS clade</taxon>
        <taxon>Chlamydomonadales</taxon>
        <taxon>Chlamydomonadaceae</taxon>
        <taxon>Chlamydomonas</taxon>
    </lineage>
</organism>
<reference evidence="1 2" key="1">
    <citation type="submission" date="2017-08" db="EMBL/GenBank/DDBJ databases">
        <title>Acidophilic green algal genome provides insights into adaptation to an acidic environment.</title>
        <authorList>
            <person name="Hirooka S."/>
            <person name="Hirose Y."/>
            <person name="Kanesaki Y."/>
            <person name="Higuchi S."/>
            <person name="Fujiwara T."/>
            <person name="Onuma R."/>
            <person name="Era A."/>
            <person name="Ohbayashi R."/>
            <person name="Uzuka A."/>
            <person name="Nozaki H."/>
            <person name="Yoshikawa H."/>
            <person name="Miyagishima S.Y."/>
        </authorList>
    </citation>
    <scope>NUCLEOTIDE SEQUENCE [LARGE SCALE GENOMIC DNA]</scope>
    <source>
        <strain evidence="1 2">NIES-2499</strain>
    </source>
</reference>
<dbReference type="AlphaFoldDB" id="A0A250WR06"/>
<keyword evidence="2" id="KW-1185">Reference proteome</keyword>
<evidence type="ECO:0000313" key="1">
    <source>
        <dbReference type="EMBL" id="GAX73275.1"/>
    </source>
</evidence>
<proteinExistence type="predicted"/>
<accession>A0A250WR06</accession>
<dbReference type="Proteomes" id="UP000232323">
    <property type="component" value="Unassembled WGS sequence"/>
</dbReference>
<sequence>MVYGKLFAWKSNGNTLLYITVSINATGFGTTNDLQCNHCEKSRGQLLHASPSLFHPSSGPSGQLYIWNGEPKNWSLTQKSTILDNNVSDAVQHGVSAVQQQQMFLGNYRSSEMLFWPIDALWSCFTYTVDLSSVCDPWDAYGKGLFASGCTNRSDGLDASEDSQQDLTDSQTL</sequence>
<evidence type="ECO:0000313" key="2">
    <source>
        <dbReference type="Proteomes" id="UP000232323"/>
    </source>
</evidence>
<dbReference type="EMBL" id="BEGY01000003">
    <property type="protein sequence ID" value="GAX73275.1"/>
    <property type="molecule type" value="Genomic_DNA"/>
</dbReference>
<protein>
    <submittedName>
        <fullName evidence="1">Uncharacterized protein</fullName>
    </submittedName>
</protein>